<organism evidence="1 2">
    <name type="scientific">Mesorhizobium shonense</name>
    <dbReference type="NCBI Taxonomy" id="1209948"/>
    <lineage>
        <taxon>Bacteria</taxon>
        <taxon>Pseudomonadati</taxon>
        <taxon>Pseudomonadota</taxon>
        <taxon>Alphaproteobacteria</taxon>
        <taxon>Hyphomicrobiales</taxon>
        <taxon>Phyllobacteriaceae</taxon>
        <taxon>Mesorhizobium</taxon>
    </lineage>
</organism>
<gene>
    <name evidence="1" type="ORF">ABID26_002404</name>
</gene>
<keyword evidence="2" id="KW-1185">Reference proteome</keyword>
<name>A0ABV2HR04_9HYPH</name>
<proteinExistence type="predicted"/>
<comment type="caution">
    <text evidence="1">The sequence shown here is derived from an EMBL/GenBank/DDBJ whole genome shotgun (WGS) entry which is preliminary data.</text>
</comment>
<reference evidence="1 2" key="1">
    <citation type="submission" date="2024-06" db="EMBL/GenBank/DDBJ databases">
        <title>Genomic Encyclopedia of Type Strains, Phase IV (KMG-IV): sequencing the most valuable type-strain genomes for metagenomic binning, comparative biology and taxonomic classification.</title>
        <authorList>
            <person name="Goeker M."/>
        </authorList>
    </citation>
    <scope>NUCLEOTIDE SEQUENCE [LARGE SCALE GENOMIC DNA]</scope>
    <source>
        <strain evidence="1 2">DSM 29846</strain>
    </source>
</reference>
<accession>A0ABV2HR04</accession>
<protein>
    <submittedName>
        <fullName evidence="1">Uncharacterized protein</fullName>
    </submittedName>
</protein>
<sequence length="333" mass="37981">MDIVHVYRSAQTAFSKVTIAMAAGIIQAARSDIATFQKWKENYIKIFESMQFSERRVLLELKQYNLLLYVYDRLKSNIYVLLTNDDVQTIANVEQFLNQFIRSIGPYIDNYIASAAEKVSDVKPKLSIVFPLGVNRSTTADLIDEQVWFFKVFNSAYSEMDKSAEGLPTIRRVENIDVSIAVEVNWQFMLVTAAFLYAAVVKINKKRKHESTVDALRELGVGDDTIRRVDEEISKVEDEGFEQAINEISSVYEGVKDGNIEPALRAYFNRIREAKAKGYQIGVDLPESKPGTKKPLPEEIAKHPELEHIRRLMAYDRQQDQQVDLTPKAIEGS</sequence>
<evidence type="ECO:0000313" key="2">
    <source>
        <dbReference type="Proteomes" id="UP001549036"/>
    </source>
</evidence>
<dbReference type="Proteomes" id="UP001549036">
    <property type="component" value="Unassembled WGS sequence"/>
</dbReference>
<dbReference type="EMBL" id="JBEPLM010000003">
    <property type="protein sequence ID" value="MET3593016.1"/>
    <property type="molecule type" value="Genomic_DNA"/>
</dbReference>
<evidence type="ECO:0000313" key="1">
    <source>
        <dbReference type="EMBL" id="MET3593016.1"/>
    </source>
</evidence>
<dbReference type="RefSeq" id="WP_292345038.1">
    <property type="nucleotide sequence ID" value="NZ_JBEPLM010000003.1"/>
</dbReference>